<reference evidence="5 6" key="1">
    <citation type="submission" date="2020-06" db="EMBL/GenBank/DDBJ databases">
        <title>WGS assembly of Ceratodon purpureus strain R40.</title>
        <authorList>
            <person name="Carey S.B."/>
            <person name="Jenkins J."/>
            <person name="Shu S."/>
            <person name="Lovell J.T."/>
            <person name="Sreedasyam A."/>
            <person name="Maumus F."/>
            <person name="Tiley G.P."/>
            <person name="Fernandez-Pozo N."/>
            <person name="Barry K."/>
            <person name="Chen C."/>
            <person name="Wang M."/>
            <person name="Lipzen A."/>
            <person name="Daum C."/>
            <person name="Saski C.A."/>
            <person name="Payton A.C."/>
            <person name="Mcbreen J.C."/>
            <person name="Conrad R.E."/>
            <person name="Kollar L.M."/>
            <person name="Olsson S."/>
            <person name="Huttunen S."/>
            <person name="Landis J.B."/>
            <person name="Wickett N.J."/>
            <person name="Johnson M.G."/>
            <person name="Rensing S.A."/>
            <person name="Grimwood J."/>
            <person name="Schmutz J."/>
            <person name="Mcdaniel S.F."/>
        </authorList>
    </citation>
    <scope>NUCLEOTIDE SEQUENCE [LARGE SCALE GENOMIC DNA]</scope>
    <source>
        <strain evidence="5 6">R40</strain>
    </source>
</reference>
<feature type="domain" description="Chalcone/stilbene synthase C-terminal" evidence="4">
    <location>
        <begin position="304"/>
        <end position="445"/>
    </location>
</feature>
<dbReference type="Gene3D" id="3.40.47.10">
    <property type="match status" value="2"/>
</dbReference>
<dbReference type="InterPro" id="IPR011141">
    <property type="entry name" value="Polyketide_synthase_type-III"/>
</dbReference>
<comment type="caution">
    <text evidence="5">The sequence shown here is derived from an EMBL/GenBank/DDBJ whole genome shotgun (WGS) entry which is preliminary data.</text>
</comment>
<sequence length="447" mass="47978">MAPASDFLENESIESAGATVESLANLALHNGSCKDPGAMVTELSNGLPVKKLGSCADGAEVSSGYVPYGITMVERKPPCIMGMGTANPPHLYRMEDFSALVKMANFNCPPEAASFVERICKLSGIKQKYTAVTANFIHDNFPNIYKFGEPSLDDRFALFATEGMRMAERAATEALQDWGGKRGDITHLITYSSTGMLSPAIDLRLQQSLGLASTVKHHSVSFLGCHAGVIGLRTAAEIALADARHRVLVVCVEVASVQAQNIDPGLTRLNNIVTLTIFGDGAGAMVVGQPGDEVRSMTGRPWFEIHRCRSKIVPESSNCITVNLTQHGLDANLEKDLPKKVGVNTGPFVDGLLEGFGLEYGSVNWAAHPGGKPILDMVEKCCGLAPDQLQISRSVLENKGNMGPASVVFVLEEIRKQGKNLNRDWTIALGFGPGISLEGVLLRNIYH</sequence>
<dbReference type="CDD" id="cd00831">
    <property type="entry name" value="CHS_like"/>
    <property type="match status" value="1"/>
</dbReference>
<proteinExistence type="inferred from homology"/>
<organism evidence="5 6">
    <name type="scientific">Ceratodon purpureus</name>
    <name type="common">Fire moss</name>
    <name type="synonym">Dicranum purpureum</name>
    <dbReference type="NCBI Taxonomy" id="3225"/>
    <lineage>
        <taxon>Eukaryota</taxon>
        <taxon>Viridiplantae</taxon>
        <taxon>Streptophyta</taxon>
        <taxon>Embryophyta</taxon>
        <taxon>Bryophyta</taxon>
        <taxon>Bryophytina</taxon>
        <taxon>Bryopsida</taxon>
        <taxon>Dicranidae</taxon>
        <taxon>Pseudoditrichales</taxon>
        <taxon>Ditrichaceae</taxon>
        <taxon>Ceratodon</taxon>
    </lineage>
</organism>
<evidence type="ECO:0000256" key="1">
    <source>
        <dbReference type="ARBA" id="ARBA00005531"/>
    </source>
</evidence>
<name>A0A8T0HD93_CERPU</name>
<dbReference type="SUPFAM" id="SSF53901">
    <property type="entry name" value="Thiolase-like"/>
    <property type="match status" value="2"/>
</dbReference>
<gene>
    <name evidence="5" type="ORF">KC19_6G094500</name>
</gene>
<dbReference type="InterPro" id="IPR016039">
    <property type="entry name" value="Thiolase-like"/>
</dbReference>
<keyword evidence="2" id="KW-0012">Acyltransferase</keyword>
<dbReference type="EMBL" id="CM026427">
    <property type="protein sequence ID" value="KAG0569494.1"/>
    <property type="molecule type" value="Genomic_DNA"/>
</dbReference>
<evidence type="ECO:0000259" key="4">
    <source>
        <dbReference type="Pfam" id="PF02797"/>
    </source>
</evidence>
<feature type="domain" description="Chalcone/stilbene synthase N-terminal" evidence="3">
    <location>
        <begin position="77"/>
        <end position="289"/>
    </location>
</feature>
<dbReference type="PANTHER" id="PTHR11877">
    <property type="entry name" value="HYDROXYMETHYLGLUTARYL-COA SYNTHASE"/>
    <property type="match status" value="1"/>
</dbReference>
<evidence type="ECO:0008006" key="7">
    <source>
        <dbReference type="Google" id="ProtNLM"/>
    </source>
</evidence>
<dbReference type="InterPro" id="IPR001099">
    <property type="entry name" value="Chalcone/stilbene_synt_N"/>
</dbReference>
<evidence type="ECO:0000313" key="6">
    <source>
        <dbReference type="Proteomes" id="UP000822688"/>
    </source>
</evidence>
<dbReference type="AlphaFoldDB" id="A0A8T0HD93"/>
<evidence type="ECO:0000259" key="3">
    <source>
        <dbReference type="Pfam" id="PF00195"/>
    </source>
</evidence>
<comment type="similarity">
    <text evidence="1 2">Belongs to the thiolase-like superfamily. Chalcone/stilbene synthases family.</text>
</comment>
<protein>
    <recommendedName>
        <fullName evidence="7">Chalcone synthase</fullName>
    </recommendedName>
</protein>
<dbReference type="Pfam" id="PF02797">
    <property type="entry name" value="Chal_sti_synt_C"/>
    <property type="match status" value="1"/>
</dbReference>
<dbReference type="Proteomes" id="UP000822688">
    <property type="component" value="Chromosome 6"/>
</dbReference>
<dbReference type="InterPro" id="IPR012328">
    <property type="entry name" value="Chalcone/stilbene_synt_C"/>
</dbReference>
<evidence type="ECO:0000313" key="5">
    <source>
        <dbReference type="EMBL" id="KAG0569493.1"/>
    </source>
</evidence>
<accession>A0A8T0HD93</accession>
<dbReference type="PANTHER" id="PTHR11877:SF80">
    <property type="entry name" value="CHALCONE SYNTHASE 1"/>
    <property type="match status" value="1"/>
</dbReference>
<dbReference type="GO" id="GO:0030639">
    <property type="term" value="P:polyketide biosynthetic process"/>
    <property type="evidence" value="ECO:0007669"/>
    <property type="project" value="TreeGrafter"/>
</dbReference>
<dbReference type="EMBL" id="CM026427">
    <property type="protein sequence ID" value="KAG0569493.1"/>
    <property type="molecule type" value="Genomic_DNA"/>
</dbReference>
<dbReference type="Pfam" id="PF00195">
    <property type="entry name" value="Chal_sti_synt_N"/>
    <property type="match status" value="1"/>
</dbReference>
<keyword evidence="6" id="KW-1185">Reference proteome</keyword>
<dbReference type="GO" id="GO:0016747">
    <property type="term" value="F:acyltransferase activity, transferring groups other than amino-acyl groups"/>
    <property type="evidence" value="ECO:0007669"/>
    <property type="project" value="InterPro"/>
</dbReference>
<evidence type="ECO:0000256" key="2">
    <source>
        <dbReference type="RuleBase" id="RU003633"/>
    </source>
</evidence>
<keyword evidence="2" id="KW-0808">Transferase</keyword>